<evidence type="ECO:0000313" key="3">
    <source>
        <dbReference type="Proteomes" id="UP000289792"/>
    </source>
</evidence>
<accession>A0A4Q0XBE9</accession>
<dbReference type="RefSeq" id="WP_129018787.1">
    <property type="nucleotide sequence ID" value="NZ_SDDZ01000017.1"/>
</dbReference>
<organism evidence="2 3">
    <name type="scientific">Gelidibacter gilvus</name>
    <dbReference type="NCBI Taxonomy" id="59602"/>
    <lineage>
        <taxon>Bacteria</taxon>
        <taxon>Pseudomonadati</taxon>
        <taxon>Bacteroidota</taxon>
        <taxon>Flavobacteriia</taxon>
        <taxon>Flavobacteriales</taxon>
        <taxon>Flavobacteriaceae</taxon>
        <taxon>Gelidibacter</taxon>
    </lineage>
</organism>
<feature type="signal peptide" evidence="1">
    <location>
        <begin position="1"/>
        <end position="19"/>
    </location>
</feature>
<evidence type="ECO:0000313" key="2">
    <source>
        <dbReference type="EMBL" id="RXJ44448.1"/>
    </source>
</evidence>
<dbReference type="OrthoDB" id="1251983at2"/>
<protein>
    <recommendedName>
        <fullName evidence="4">Cleaved adhesin domain-containing protein</fullName>
    </recommendedName>
</protein>
<proteinExistence type="predicted"/>
<evidence type="ECO:0008006" key="4">
    <source>
        <dbReference type="Google" id="ProtNLM"/>
    </source>
</evidence>
<keyword evidence="1" id="KW-0732">Signal</keyword>
<name>A0A4Q0XBE9_9FLAO</name>
<evidence type="ECO:0000256" key="1">
    <source>
        <dbReference type="SAM" id="SignalP"/>
    </source>
</evidence>
<feature type="chain" id="PRO_5020456080" description="Cleaved adhesin domain-containing protein" evidence="1">
    <location>
        <begin position="20"/>
        <end position="215"/>
    </location>
</feature>
<reference evidence="2 3" key="1">
    <citation type="submission" date="2019-01" db="EMBL/GenBank/DDBJ databases">
        <title>Genome sequence of the Antarctic species Gelidibacter gilvus ACAM 158(T).</title>
        <authorList>
            <person name="Bowman J.P."/>
        </authorList>
    </citation>
    <scope>NUCLEOTIDE SEQUENCE [LARGE SCALE GENOMIC DNA]</scope>
    <source>
        <strain evidence="2 3">IC158</strain>
    </source>
</reference>
<dbReference type="AlphaFoldDB" id="A0A4Q0XBE9"/>
<comment type="caution">
    <text evidence="2">The sequence shown here is derived from an EMBL/GenBank/DDBJ whole genome shotgun (WGS) entry which is preliminary data.</text>
</comment>
<sequence length="215" mass="23212">MKTLLTTFFGFIIMISMNAQVGVNNSSPEQALDVNGKIKLTDDATTPTKGTMRYNDSEGSFEGHNGTQWNSFSAKPTASLPTNPVPVYGYSSGIGKNERESLSFSSWTSVVNYKTPPSGKLLVVTGIYPRPNGLSKDANFQFSIGVSSSLNGSPIISTSMVIFVETNVTMPIVGDSAPLFVLNPGQYLTVIHESSSSINFINMNIRGFLVDDLNY</sequence>
<gene>
    <name evidence="2" type="ORF">ESZ48_17430</name>
</gene>
<dbReference type="Proteomes" id="UP000289792">
    <property type="component" value="Unassembled WGS sequence"/>
</dbReference>
<dbReference type="EMBL" id="SDDZ01000017">
    <property type="protein sequence ID" value="RXJ44448.1"/>
    <property type="molecule type" value="Genomic_DNA"/>
</dbReference>
<keyword evidence="3" id="KW-1185">Reference proteome</keyword>